<dbReference type="AlphaFoldDB" id="A0A3A4KSS6"/>
<organism evidence="1 2">
    <name type="scientific">Nocardia panacis</name>
    <dbReference type="NCBI Taxonomy" id="2340916"/>
    <lineage>
        <taxon>Bacteria</taxon>
        <taxon>Bacillati</taxon>
        <taxon>Actinomycetota</taxon>
        <taxon>Actinomycetes</taxon>
        <taxon>Mycobacteriales</taxon>
        <taxon>Nocardiaceae</taxon>
        <taxon>Nocardia</taxon>
    </lineage>
</organism>
<comment type="caution">
    <text evidence="1">The sequence shown here is derived from an EMBL/GenBank/DDBJ whole genome shotgun (WGS) entry which is preliminary data.</text>
</comment>
<dbReference type="EMBL" id="QZFU01000014">
    <property type="protein sequence ID" value="RJO77940.1"/>
    <property type="molecule type" value="Genomic_DNA"/>
</dbReference>
<dbReference type="CDD" id="cd00093">
    <property type="entry name" value="HTH_XRE"/>
    <property type="match status" value="1"/>
</dbReference>
<dbReference type="InterPro" id="IPR001387">
    <property type="entry name" value="Cro/C1-type_HTH"/>
</dbReference>
<evidence type="ECO:0000313" key="2">
    <source>
        <dbReference type="Proteomes" id="UP000266677"/>
    </source>
</evidence>
<keyword evidence="2" id="KW-1185">Reference proteome</keyword>
<name>A0A3A4KSS6_9NOCA</name>
<proteinExistence type="predicted"/>
<reference evidence="1 2" key="1">
    <citation type="submission" date="2018-09" db="EMBL/GenBank/DDBJ databases">
        <title>YIM PH21274 draft genome.</title>
        <authorList>
            <person name="Miao C."/>
        </authorList>
    </citation>
    <scope>NUCLEOTIDE SEQUENCE [LARGE SCALE GENOMIC DNA]</scope>
    <source>
        <strain evidence="1 2">YIM PH 21724</strain>
    </source>
</reference>
<protein>
    <recommendedName>
        <fullName evidence="3">XRE family transcriptional regulator</fullName>
    </recommendedName>
</protein>
<dbReference type="Proteomes" id="UP000266677">
    <property type="component" value="Unassembled WGS sequence"/>
</dbReference>
<gene>
    <name evidence="1" type="ORF">D5S18_06595</name>
</gene>
<evidence type="ECO:0008006" key="3">
    <source>
        <dbReference type="Google" id="ProtNLM"/>
    </source>
</evidence>
<sequence length="392" mass="42469">MIVIRWTGVEVRALRTQALRRTQSEFADLIGYSEAVVRKWEGRGETITLAGQFAAAMDTLLRRLDDEQSERFRRALPADSTVSAPVTDRSAAVVASRLPELRRVLDAYDLVDDGPVRAIEQLRDAVTAVVSDRLNSNYTRLAYALPDLLSELLRARSICSGSQLADIDRLLVQGYRAADAIAVKYGHYDLSARIIGMMHDSAMSASDELVLAATAYVRTETFFVSGELTAGRKLLERAAEAVDPASSTPAAATYGSLHMRAGVAAARGYFAADARAHLNEAARVARLVPEGVYFGTAFGPSSVRIHQVSLGVELGDPGSALAAAQDWVPTGSIPAERRSHYFIDMARAHLQANHRDDAHAALKSAQLVAPEHTNSHPQVKEMLARLAADQPV</sequence>
<dbReference type="InterPro" id="IPR010982">
    <property type="entry name" value="Lambda_DNA-bd_dom_sf"/>
</dbReference>
<dbReference type="GO" id="GO:0003677">
    <property type="term" value="F:DNA binding"/>
    <property type="evidence" value="ECO:0007669"/>
    <property type="project" value="InterPro"/>
</dbReference>
<evidence type="ECO:0000313" key="1">
    <source>
        <dbReference type="EMBL" id="RJO77940.1"/>
    </source>
</evidence>
<dbReference type="Gene3D" id="1.10.260.40">
    <property type="entry name" value="lambda repressor-like DNA-binding domains"/>
    <property type="match status" value="1"/>
</dbReference>
<accession>A0A3A4KSS6</accession>